<dbReference type="Proteomes" id="UP001497680">
    <property type="component" value="Unassembled WGS sequence"/>
</dbReference>
<organism evidence="1 2">
    <name type="scientific">Hypoxylon rubiginosum</name>
    <dbReference type="NCBI Taxonomy" id="110542"/>
    <lineage>
        <taxon>Eukaryota</taxon>
        <taxon>Fungi</taxon>
        <taxon>Dikarya</taxon>
        <taxon>Ascomycota</taxon>
        <taxon>Pezizomycotina</taxon>
        <taxon>Sordariomycetes</taxon>
        <taxon>Xylariomycetidae</taxon>
        <taxon>Xylariales</taxon>
        <taxon>Hypoxylaceae</taxon>
        <taxon>Hypoxylon</taxon>
    </lineage>
</organism>
<comment type="caution">
    <text evidence="1">The sequence shown here is derived from an EMBL/GenBank/DDBJ whole genome shotgun (WGS) entry which is preliminary data.</text>
</comment>
<evidence type="ECO:0000313" key="2">
    <source>
        <dbReference type="Proteomes" id="UP001497680"/>
    </source>
</evidence>
<accession>A0ACC0CRR8</accession>
<protein>
    <submittedName>
        <fullName evidence="1">Uncharacterized protein</fullName>
    </submittedName>
</protein>
<proteinExistence type="predicted"/>
<dbReference type="EMBL" id="MU394358">
    <property type="protein sequence ID" value="KAI6083084.1"/>
    <property type="molecule type" value="Genomic_DNA"/>
</dbReference>
<name>A0ACC0CRR8_9PEZI</name>
<evidence type="ECO:0000313" key="1">
    <source>
        <dbReference type="EMBL" id="KAI6083084.1"/>
    </source>
</evidence>
<reference evidence="1 2" key="1">
    <citation type="journal article" date="2022" name="New Phytol.">
        <title>Ecological generalism drives hyperdiversity of secondary metabolite gene clusters in xylarialean endophytes.</title>
        <authorList>
            <person name="Franco M.E.E."/>
            <person name="Wisecaver J.H."/>
            <person name="Arnold A.E."/>
            <person name="Ju Y.M."/>
            <person name="Slot J.C."/>
            <person name="Ahrendt S."/>
            <person name="Moore L.P."/>
            <person name="Eastman K.E."/>
            <person name="Scott K."/>
            <person name="Konkel Z."/>
            <person name="Mondo S.J."/>
            <person name="Kuo A."/>
            <person name="Hayes R.D."/>
            <person name="Haridas S."/>
            <person name="Andreopoulos B."/>
            <person name="Riley R."/>
            <person name="LaButti K."/>
            <person name="Pangilinan J."/>
            <person name="Lipzen A."/>
            <person name="Amirebrahimi M."/>
            <person name="Yan J."/>
            <person name="Adam C."/>
            <person name="Keymanesh K."/>
            <person name="Ng V."/>
            <person name="Louie K."/>
            <person name="Northen T."/>
            <person name="Drula E."/>
            <person name="Henrissat B."/>
            <person name="Hsieh H.M."/>
            <person name="Youens-Clark K."/>
            <person name="Lutzoni F."/>
            <person name="Miadlikowska J."/>
            <person name="Eastwood D.C."/>
            <person name="Hamelin R.C."/>
            <person name="Grigoriev I.V."/>
            <person name="U'Ren J.M."/>
        </authorList>
    </citation>
    <scope>NUCLEOTIDE SEQUENCE [LARGE SCALE GENOMIC DNA]</scope>
    <source>
        <strain evidence="1 2">ER1909</strain>
    </source>
</reference>
<gene>
    <name evidence="1" type="ORF">F4821DRAFT_197876</name>
</gene>
<keyword evidence="2" id="KW-1185">Reference proteome</keyword>
<sequence>MENIALIFWPIPVGLLTIVLGLFLLRETSRGITRDGDYKEKHAKNILIEEIKSLADSHETAAVLADLIHKDGAGSWPPRANHDHSTWPEALRVYKEIYLELAPLLPKVTPSLDDDINRACVDDFRSCFRQKLRDRVDLVRVRDLLEAAGAGRWDVFPRDTYNAFYCCIASSRHAYRWATIPVVKVAQLETVVDMPAELDEPWTYLQRHYGCDSPSGNNTSNLLLNFGTDGEHAFKINTGMPESITSSEEAFARIFYNVELLGLPIYHDMVLATIRFAQGDKVACLKHVARITAQLRPLLNSYYDHMHDGKIARSVWLSHVQGFFAWGVGHIDKTSNEWVKFDGLSGNQVLLFHALDGFLGLEPYLSPRDQERNVPARQRALGKAFKKHSFRRMVSGVLQGGTDAKIEEEFSEIVKRIRVFRSAHRTRAKAYLSQPAPERLPMTAGKSLLEPSTGESIRFLDRFMVRRLSQTV</sequence>